<organism evidence="3 4">
    <name type="scientific">Ganoderma sinense ZZ0214-1</name>
    <dbReference type="NCBI Taxonomy" id="1077348"/>
    <lineage>
        <taxon>Eukaryota</taxon>
        <taxon>Fungi</taxon>
        <taxon>Dikarya</taxon>
        <taxon>Basidiomycota</taxon>
        <taxon>Agaricomycotina</taxon>
        <taxon>Agaricomycetes</taxon>
        <taxon>Polyporales</taxon>
        <taxon>Polyporaceae</taxon>
        <taxon>Ganoderma</taxon>
    </lineage>
</organism>
<evidence type="ECO:0000313" key="4">
    <source>
        <dbReference type="Proteomes" id="UP000230002"/>
    </source>
</evidence>
<protein>
    <submittedName>
        <fullName evidence="3">Transporter</fullName>
    </submittedName>
</protein>
<dbReference type="AlphaFoldDB" id="A0A2G8SUQ1"/>
<dbReference type="STRING" id="1077348.A0A2G8SUQ1"/>
<sequence>MSHPRRPCAGNSIVGNYDPASGLDLSGLNEGGLIVSLGQLKDVLSPAAFSQLERLRDVDFCRVDYKFLETEFADALRELEHVESVTAALFRAVLEMKRTQVLYSDRMVQLEDEIQNLQAGLKNLEQPTKKSRAEAEGRFQKERKELADFKNYIAEQMDLVETSLGKTERNVDALRSRCTNNKDTLDELLAELFPMKEFATFLATEFSEIQERDKVIWAMMLRLQERIHDLALEVENEWPTCEILHEVEADRRARSLETEASRWALSLVAETDRQGLSLEAEVHGQGLSLEAEVHGQGLSLEAEVQGEITGEAPSHPSSPPLILDSQGWYCTRDDSPCAPSDEAATGNVTVSHDTVLGSTAPSAETVTPTGAAPSPAPSGGTVTPRAEASSTPSSPSSPTPSGGTVTPRTEASSTPSSPSSPALSGRTVTPRAEASSTPSSPSSPAPSGWAVSHLDVIHTASVGTESDKQGTDTFPPHTDSHQSAQTPRRSFLMALRTVLHAQCILLLENGITKTATRTVLSCDDCYSTALPSRVAMKSKGKVPCTCSKCRGHVYYEDGDEKRGRLITDNTRKKHLERDTWYRDDEARKTQEAISSTILLAAAGDPSPHSSNSRGLVVDLDEGRSIEVDGAMVTVRTCASALSILDH</sequence>
<evidence type="ECO:0000256" key="2">
    <source>
        <dbReference type="SAM" id="MobiDB-lite"/>
    </source>
</evidence>
<comment type="caution">
    <text evidence="3">The sequence shown here is derived from an EMBL/GenBank/DDBJ whole genome shotgun (WGS) entry which is preliminary data.</text>
</comment>
<evidence type="ECO:0000256" key="1">
    <source>
        <dbReference type="SAM" id="Coils"/>
    </source>
</evidence>
<name>A0A2G8SUQ1_9APHY</name>
<proteinExistence type="predicted"/>
<feature type="compositionally biased region" description="Low complexity" evidence="2">
    <location>
        <begin position="365"/>
        <end position="449"/>
    </location>
</feature>
<feature type="region of interest" description="Disordered" evidence="2">
    <location>
        <begin position="463"/>
        <end position="486"/>
    </location>
</feature>
<keyword evidence="4" id="KW-1185">Reference proteome</keyword>
<dbReference type="Proteomes" id="UP000230002">
    <property type="component" value="Unassembled WGS sequence"/>
</dbReference>
<feature type="region of interest" description="Disordered" evidence="2">
    <location>
        <begin position="359"/>
        <end position="449"/>
    </location>
</feature>
<gene>
    <name evidence="3" type="ORF">GSI_01200</name>
</gene>
<accession>A0A2G8SUQ1</accession>
<reference evidence="3 4" key="1">
    <citation type="journal article" date="2015" name="Sci. Rep.">
        <title>Chromosome-level genome map provides insights into diverse defense mechanisms in the medicinal fungus Ganoderma sinense.</title>
        <authorList>
            <person name="Zhu Y."/>
            <person name="Xu J."/>
            <person name="Sun C."/>
            <person name="Zhou S."/>
            <person name="Xu H."/>
            <person name="Nelson D.R."/>
            <person name="Qian J."/>
            <person name="Song J."/>
            <person name="Luo H."/>
            <person name="Xiang L."/>
            <person name="Li Y."/>
            <person name="Xu Z."/>
            <person name="Ji A."/>
            <person name="Wang L."/>
            <person name="Lu S."/>
            <person name="Hayward A."/>
            <person name="Sun W."/>
            <person name="Li X."/>
            <person name="Schwartz D.C."/>
            <person name="Wang Y."/>
            <person name="Chen S."/>
        </authorList>
    </citation>
    <scope>NUCLEOTIDE SEQUENCE [LARGE SCALE GENOMIC DNA]</scope>
    <source>
        <strain evidence="3 4">ZZ0214-1</strain>
    </source>
</reference>
<evidence type="ECO:0000313" key="3">
    <source>
        <dbReference type="EMBL" id="PIL37506.1"/>
    </source>
</evidence>
<dbReference type="OrthoDB" id="2757928at2759"/>
<dbReference type="EMBL" id="AYKW01000001">
    <property type="protein sequence ID" value="PIL37506.1"/>
    <property type="molecule type" value="Genomic_DNA"/>
</dbReference>
<feature type="coiled-coil region" evidence="1">
    <location>
        <begin position="65"/>
        <end position="127"/>
    </location>
</feature>
<keyword evidence="1" id="KW-0175">Coiled coil</keyword>